<protein>
    <submittedName>
        <fullName evidence="2">Uncharacterized protein</fullName>
    </submittedName>
</protein>
<name>A0A8S5N5Z8_9CAUD</name>
<evidence type="ECO:0000313" key="2">
    <source>
        <dbReference type="EMBL" id="DAD90054.1"/>
    </source>
</evidence>
<feature type="transmembrane region" description="Helical" evidence="1">
    <location>
        <begin position="55"/>
        <end position="76"/>
    </location>
</feature>
<evidence type="ECO:0000256" key="1">
    <source>
        <dbReference type="SAM" id="Phobius"/>
    </source>
</evidence>
<keyword evidence="1" id="KW-0472">Membrane</keyword>
<sequence>MEKYRYLEEYSHGQLVGEYHNTKSSDWRKLRAIHKQLKKYKNGVPLIERTPIKQIALVATVAISLTVSLIISLITIKLS</sequence>
<accession>A0A8S5N5Z8</accession>
<keyword evidence="1" id="KW-0812">Transmembrane</keyword>
<keyword evidence="1" id="KW-1133">Transmembrane helix</keyword>
<organism evidence="2">
    <name type="scientific">Siphoviridae sp. ctlzn3</name>
    <dbReference type="NCBI Taxonomy" id="2826450"/>
    <lineage>
        <taxon>Viruses</taxon>
        <taxon>Duplodnaviria</taxon>
        <taxon>Heunggongvirae</taxon>
        <taxon>Uroviricota</taxon>
        <taxon>Caudoviricetes</taxon>
    </lineage>
</organism>
<dbReference type="EMBL" id="BK015076">
    <property type="protein sequence ID" value="DAD90054.1"/>
    <property type="molecule type" value="Genomic_DNA"/>
</dbReference>
<reference evidence="2" key="1">
    <citation type="journal article" date="2021" name="Proc. Natl. Acad. Sci. U.S.A.">
        <title>A Catalog of Tens of Thousands of Viruses from Human Metagenomes Reveals Hidden Associations with Chronic Diseases.</title>
        <authorList>
            <person name="Tisza M.J."/>
            <person name="Buck C.B."/>
        </authorList>
    </citation>
    <scope>NUCLEOTIDE SEQUENCE</scope>
    <source>
        <strain evidence="2">Ctlzn3</strain>
    </source>
</reference>
<proteinExistence type="predicted"/>